<dbReference type="AlphaFoldDB" id="A0A0U5AV04"/>
<dbReference type="KEGG" id="asoc:CB4_01752"/>
<evidence type="ECO:0000256" key="9">
    <source>
        <dbReference type="ARBA" id="ARBA00022989"/>
    </source>
</evidence>
<comment type="catalytic activity">
    <reaction evidence="1 11">
        <text>Cleavage of hydrophobic, N-terminal signal or leader sequences from secreted and periplasmic proteins.</text>
        <dbReference type="EC" id="3.4.21.89"/>
    </reaction>
</comment>
<comment type="subcellular location">
    <subcellularLocation>
        <location evidence="2">Cell membrane</location>
        <topology evidence="2">Single-pass type II membrane protein</topology>
    </subcellularLocation>
    <subcellularLocation>
        <location evidence="11">Membrane</location>
        <topology evidence="11">Single-pass type II membrane protein</topology>
    </subcellularLocation>
</comment>
<dbReference type="PANTHER" id="PTHR43390:SF1">
    <property type="entry name" value="CHLOROPLAST PROCESSING PEPTIDASE"/>
    <property type="match status" value="1"/>
</dbReference>
<dbReference type="GO" id="GO:0006465">
    <property type="term" value="P:signal peptide processing"/>
    <property type="evidence" value="ECO:0007669"/>
    <property type="project" value="InterPro"/>
</dbReference>
<evidence type="ECO:0000256" key="7">
    <source>
        <dbReference type="ARBA" id="ARBA00022692"/>
    </source>
</evidence>
<evidence type="ECO:0000256" key="11">
    <source>
        <dbReference type="RuleBase" id="RU362042"/>
    </source>
</evidence>
<keyword evidence="9 11" id="KW-1133">Transmembrane helix</keyword>
<evidence type="ECO:0000256" key="4">
    <source>
        <dbReference type="ARBA" id="ARBA00013208"/>
    </source>
</evidence>
<dbReference type="Pfam" id="PF10502">
    <property type="entry name" value="Peptidase_S26"/>
    <property type="match status" value="1"/>
</dbReference>
<dbReference type="PROSITE" id="PS00501">
    <property type="entry name" value="SPASE_I_1"/>
    <property type="match status" value="1"/>
</dbReference>
<dbReference type="Proteomes" id="UP000217696">
    <property type="component" value="Chromosome"/>
</dbReference>
<protein>
    <recommendedName>
        <fullName evidence="4 11">Signal peptidase I</fullName>
        <ecNumber evidence="4 11">3.4.21.89</ecNumber>
    </recommendedName>
</protein>
<dbReference type="RefSeq" id="WP_096465032.1">
    <property type="nucleotide sequence ID" value="NZ_AP017312.1"/>
</dbReference>
<keyword evidence="13" id="KW-1185">Reference proteome</keyword>
<dbReference type="InterPro" id="IPR019758">
    <property type="entry name" value="Pept_S26A_signal_pept_1_CS"/>
</dbReference>
<evidence type="ECO:0000313" key="12">
    <source>
        <dbReference type="EMBL" id="BAU27578.1"/>
    </source>
</evidence>
<dbReference type="GO" id="GO:0005886">
    <property type="term" value="C:plasma membrane"/>
    <property type="evidence" value="ECO:0007669"/>
    <property type="project" value="UniProtKB-SubCell"/>
</dbReference>
<keyword evidence="7 11" id="KW-0812">Transmembrane</keyword>
<sequence>MTEQSSPNGEKKNEAWEWIKALGIAIILALIIRSFLFAPFLVDGSSMMPTLENGERLIVNKLVYHLNGPKRGEIVVFHASATKDYIKRVIATEGETVEMKNDQLYINDKPVDEPYLAQYKLQAKQQGYKLTDDFPKQKIPAGHVFVMGDNRQNSQDSRIIGPVAIKEMVGRSEVVIWPYTKIRFH</sequence>
<evidence type="ECO:0000313" key="13">
    <source>
        <dbReference type="Proteomes" id="UP000217696"/>
    </source>
</evidence>
<evidence type="ECO:0000256" key="3">
    <source>
        <dbReference type="ARBA" id="ARBA00009370"/>
    </source>
</evidence>
<dbReference type="CDD" id="cd06530">
    <property type="entry name" value="S26_SPase_I"/>
    <property type="match status" value="1"/>
</dbReference>
<organism evidence="12 13">
    <name type="scientific">Aneurinibacillus soli</name>
    <dbReference type="NCBI Taxonomy" id="1500254"/>
    <lineage>
        <taxon>Bacteria</taxon>
        <taxon>Bacillati</taxon>
        <taxon>Bacillota</taxon>
        <taxon>Bacilli</taxon>
        <taxon>Bacillales</taxon>
        <taxon>Paenibacillaceae</taxon>
        <taxon>Aneurinibacillus group</taxon>
        <taxon>Aneurinibacillus</taxon>
    </lineage>
</organism>
<reference evidence="12 13" key="1">
    <citation type="submission" date="2015-12" db="EMBL/GenBank/DDBJ databases">
        <title>Genome sequence of Aneurinibacillus soli.</title>
        <authorList>
            <person name="Lee J.S."/>
            <person name="Lee K.C."/>
            <person name="Kim K.K."/>
            <person name="Lee B.W."/>
        </authorList>
    </citation>
    <scope>NUCLEOTIDE SEQUENCE [LARGE SCALE GENOMIC DNA]</scope>
    <source>
        <strain evidence="12 13">CB4</strain>
    </source>
</reference>
<dbReference type="InterPro" id="IPR019756">
    <property type="entry name" value="Pept_S26A_signal_pept_1_Ser-AS"/>
</dbReference>
<keyword evidence="8 11" id="KW-0378">Hydrolase</keyword>
<dbReference type="PRINTS" id="PR00727">
    <property type="entry name" value="LEADERPTASE"/>
</dbReference>
<dbReference type="PROSITE" id="PS00761">
    <property type="entry name" value="SPASE_I_3"/>
    <property type="match status" value="1"/>
</dbReference>
<dbReference type="InterPro" id="IPR019533">
    <property type="entry name" value="Peptidase_S26"/>
</dbReference>
<name>A0A0U5AV04_9BACL</name>
<accession>A0A0U5AV04</accession>
<proteinExistence type="inferred from homology"/>
<keyword evidence="10 11" id="KW-0472">Membrane</keyword>
<evidence type="ECO:0000256" key="10">
    <source>
        <dbReference type="ARBA" id="ARBA00023136"/>
    </source>
</evidence>
<dbReference type="SUPFAM" id="SSF51306">
    <property type="entry name" value="LexA/Signal peptidase"/>
    <property type="match status" value="1"/>
</dbReference>
<dbReference type="EMBL" id="AP017312">
    <property type="protein sequence ID" value="BAU27578.1"/>
    <property type="molecule type" value="Genomic_DNA"/>
</dbReference>
<evidence type="ECO:0000256" key="1">
    <source>
        <dbReference type="ARBA" id="ARBA00000677"/>
    </source>
</evidence>
<evidence type="ECO:0000256" key="8">
    <source>
        <dbReference type="ARBA" id="ARBA00022801"/>
    </source>
</evidence>
<dbReference type="InterPro" id="IPR000223">
    <property type="entry name" value="Pept_S26A_signal_pept_1"/>
</dbReference>
<feature type="transmembrane region" description="Helical" evidence="11">
    <location>
        <begin position="21"/>
        <end position="42"/>
    </location>
</feature>
<keyword evidence="5" id="KW-1003">Cell membrane</keyword>
<evidence type="ECO:0000256" key="6">
    <source>
        <dbReference type="ARBA" id="ARBA00022670"/>
    </source>
</evidence>
<dbReference type="Gene3D" id="2.10.109.10">
    <property type="entry name" value="Umud Fragment, subunit A"/>
    <property type="match status" value="1"/>
</dbReference>
<dbReference type="GO" id="GO:0004252">
    <property type="term" value="F:serine-type endopeptidase activity"/>
    <property type="evidence" value="ECO:0007669"/>
    <property type="project" value="InterPro"/>
</dbReference>
<comment type="similarity">
    <text evidence="3 11">Belongs to the peptidase S26 family.</text>
</comment>
<dbReference type="PANTHER" id="PTHR43390">
    <property type="entry name" value="SIGNAL PEPTIDASE I"/>
    <property type="match status" value="1"/>
</dbReference>
<dbReference type="FunFam" id="2.10.109.10:FF:000008">
    <property type="entry name" value="Signal peptidase I"/>
    <property type="match status" value="1"/>
</dbReference>
<dbReference type="EC" id="3.4.21.89" evidence="4 11"/>
<evidence type="ECO:0000256" key="5">
    <source>
        <dbReference type="ARBA" id="ARBA00022475"/>
    </source>
</evidence>
<dbReference type="NCBIfam" id="TIGR02227">
    <property type="entry name" value="sigpep_I_bact"/>
    <property type="match status" value="1"/>
</dbReference>
<dbReference type="OrthoDB" id="9802919at2"/>
<evidence type="ECO:0000256" key="2">
    <source>
        <dbReference type="ARBA" id="ARBA00004401"/>
    </source>
</evidence>
<dbReference type="GO" id="GO:0009003">
    <property type="term" value="F:signal peptidase activity"/>
    <property type="evidence" value="ECO:0007669"/>
    <property type="project" value="UniProtKB-EC"/>
</dbReference>
<gene>
    <name evidence="12" type="primary">sipT</name>
    <name evidence="12" type="ORF">CB4_01752</name>
</gene>
<dbReference type="InterPro" id="IPR036286">
    <property type="entry name" value="LexA/Signal_pep-like_sf"/>
</dbReference>
<keyword evidence="6 11" id="KW-0645">Protease</keyword>